<protein>
    <recommendedName>
        <fullName evidence="3">Lipoprotein</fullName>
    </recommendedName>
</protein>
<accession>A0ABT0B209</accession>
<keyword evidence="2" id="KW-1185">Reference proteome</keyword>
<gene>
    <name evidence="1" type="ORF">MTR64_10335</name>
</gene>
<proteinExistence type="predicted"/>
<evidence type="ECO:0000313" key="2">
    <source>
        <dbReference type="Proteomes" id="UP001162880"/>
    </source>
</evidence>
<organism evidence="1 2">
    <name type="scientific">Novosphingobium album</name>
    <name type="common">ex Hu et al. 2023</name>
    <dbReference type="NCBI Taxonomy" id="2930093"/>
    <lineage>
        <taxon>Bacteria</taxon>
        <taxon>Pseudomonadati</taxon>
        <taxon>Pseudomonadota</taxon>
        <taxon>Alphaproteobacteria</taxon>
        <taxon>Sphingomonadales</taxon>
        <taxon>Sphingomonadaceae</taxon>
        <taxon>Novosphingobium</taxon>
    </lineage>
</organism>
<reference evidence="1" key="1">
    <citation type="submission" date="2022-03" db="EMBL/GenBank/DDBJ databases">
        <title>Identification of a novel bacterium isolated from mangrove sediments.</title>
        <authorList>
            <person name="Pan X."/>
        </authorList>
    </citation>
    <scope>NUCLEOTIDE SEQUENCE</scope>
    <source>
        <strain evidence="1">B2580</strain>
    </source>
</reference>
<dbReference type="Proteomes" id="UP001162880">
    <property type="component" value="Unassembled WGS sequence"/>
</dbReference>
<evidence type="ECO:0000313" key="1">
    <source>
        <dbReference type="EMBL" id="MCJ2178963.1"/>
    </source>
</evidence>
<evidence type="ECO:0008006" key="3">
    <source>
        <dbReference type="Google" id="ProtNLM"/>
    </source>
</evidence>
<comment type="caution">
    <text evidence="1">The sequence shown here is derived from an EMBL/GenBank/DDBJ whole genome shotgun (WGS) entry which is preliminary data.</text>
</comment>
<sequence length="90" mass="9491">MSTVLFALALFGCSDNATACRRLDVPVQTYSSRAECTAQLEDALGSEAAMRADAPTVYAQCLSSRQLTVLGKGTVDLTRVNGLQFASAVD</sequence>
<name>A0ABT0B209_9SPHN</name>
<dbReference type="EMBL" id="JALHLE010000013">
    <property type="protein sequence ID" value="MCJ2178963.1"/>
    <property type="molecule type" value="Genomic_DNA"/>
</dbReference>
<dbReference type="RefSeq" id="WP_243993491.1">
    <property type="nucleotide sequence ID" value="NZ_JALHLE010000013.1"/>
</dbReference>